<evidence type="ECO:0000256" key="5">
    <source>
        <dbReference type="ARBA" id="ARBA00023242"/>
    </source>
</evidence>
<dbReference type="InterPro" id="IPR045847">
    <property type="entry name" value="AIG1-like"/>
</dbReference>
<evidence type="ECO:0000313" key="8">
    <source>
        <dbReference type="Proteomes" id="UP001604336"/>
    </source>
</evidence>
<dbReference type="EMBL" id="JBFOLK010000010">
    <property type="protein sequence ID" value="KAL2480784.1"/>
    <property type="molecule type" value="Genomic_DNA"/>
</dbReference>
<comment type="caution">
    <text evidence="7">The sequence shown here is derived from an EMBL/GenBank/DDBJ whole genome shotgun (WGS) entry which is preliminary data.</text>
</comment>
<evidence type="ECO:0000256" key="1">
    <source>
        <dbReference type="ARBA" id="ARBA00004123"/>
    </source>
</evidence>
<dbReference type="GO" id="GO:0006355">
    <property type="term" value="P:regulation of DNA-templated transcription"/>
    <property type="evidence" value="ECO:0007669"/>
    <property type="project" value="UniProtKB-ARBA"/>
</dbReference>
<dbReference type="InterPro" id="IPR011598">
    <property type="entry name" value="bHLH_dom"/>
</dbReference>
<dbReference type="SMART" id="SM00353">
    <property type="entry name" value="HLH"/>
    <property type="match status" value="1"/>
</dbReference>
<organism evidence="7 8">
    <name type="scientific">Abeliophyllum distichum</name>
    <dbReference type="NCBI Taxonomy" id="126358"/>
    <lineage>
        <taxon>Eukaryota</taxon>
        <taxon>Viridiplantae</taxon>
        <taxon>Streptophyta</taxon>
        <taxon>Embryophyta</taxon>
        <taxon>Tracheophyta</taxon>
        <taxon>Spermatophyta</taxon>
        <taxon>Magnoliopsida</taxon>
        <taxon>eudicotyledons</taxon>
        <taxon>Gunneridae</taxon>
        <taxon>Pentapetalae</taxon>
        <taxon>asterids</taxon>
        <taxon>lamiids</taxon>
        <taxon>Lamiales</taxon>
        <taxon>Oleaceae</taxon>
        <taxon>Forsythieae</taxon>
        <taxon>Abeliophyllum</taxon>
    </lineage>
</organism>
<dbReference type="Gene3D" id="4.10.280.10">
    <property type="entry name" value="Helix-loop-helix DNA-binding domain"/>
    <property type="match status" value="1"/>
</dbReference>
<accession>A0ABD1QX37</accession>
<proteinExistence type="predicted"/>
<dbReference type="PROSITE" id="PS50888">
    <property type="entry name" value="BHLH"/>
    <property type="match status" value="1"/>
</dbReference>
<evidence type="ECO:0000256" key="3">
    <source>
        <dbReference type="ARBA" id="ARBA00023125"/>
    </source>
</evidence>
<reference evidence="8" key="1">
    <citation type="submission" date="2024-07" db="EMBL/GenBank/DDBJ databases">
        <title>Two chromosome-level genome assemblies of Korean endemic species Abeliophyllum distichum and Forsythia ovata (Oleaceae).</title>
        <authorList>
            <person name="Jang H."/>
        </authorList>
    </citation>
    <scope>NUCLEOTIDE SEQUENCE [LARGE SCALE GENOMIC DNA]</scope>
</reference>
<dbReference type="GO" id="GO:0005634">
    <property type="term" value="C:nucleus"/>
    <property type="evidence" value="ECO:0007669"/>
    <property type="project" value="UniProtKB-SubCell"/>
</dbReference>
<evidence type="ECO:0000259" key="6">
    <source>
        <dbReference type="PROSITE" id="PS50888"/>
    </source>
</evidence>
<dbReference type="PANTHER" id="PTHR45844">
    <property type="entry name" value="TRANSCRIPTION FACTOR BHLH30"/>
    <property type="match status" value="1"/>
</dbReference>
<keyword evidence="4" id="KW-0804">Transcription</keyword>
<evidence type="ECO:0000256" key="4">
    <source>
        <dbReference type="ARBA" id="ARBA00023163"/>
    </source>
</evidence>
<keyword evidence="3" id="KW-0238">DNA-binding</keyword>
<evidence type="ECO:0000313" key="7">
    <source>
        <dbReference type="EMBL" id="KAL2480784.1"/>
    </source>
</evidence>
<dbReference type="AlphaFoldDB" id="A0ABD1QX37"/>
<evidence type="ECO:0000256" key="2">
    <source>
        <dbReference type="ARBA" id="ARBA00023015"/>
    </source>
</evidence>
<gene>
    <name evidence="7" type="ORF">Adt_33750</name>
</gene>
<keyword evidence="8" id="KW-1185">Reference proteome</keyword>
<protein>
    <submittedName>
        <fullName evidence="7">Transcription factor bHLH</fullName>
    </submittedName>
</protein>
<dbReference type="CDD" id="cd11455">
    <property type="entry name" value="bHLH_AtAIG1_like"/>
    <property type="match status" value="1"/>
</dbReference>
<dbReference type="SUPFAM" id="SSF47459">
    <property type="entry name" value="HLH, helix-loop-helix DNA-binding domain"/>
    <property type="match status" value="1"/>
</dbReference>
<sequence>MQPNNSPEITALNQVPAGNGFMYGFPAMESYCSSSFYPMDVPEFMHAPEARALTASENHKEAERKRRERINSHLDRLRTLLLCNSKTDKASLLAKVVQRVRELKEQTSEIMQFDQTFPSESDDITVIQNEYNSADGKSLIKASLCCEDRIDLLPDLIEILKSLPLSPLKAEIVTLGGRIRNVIVLAGDRDQTDESVAVLRDALKTLILRSSYGSGDSSKRRRLLGQRIIG</sequence>
<name>A0ABD1QX37_9LAMI</name>
<dbReference type="Proteomes" id="UP001604336">
    <property type="component" value="Unassembled WGS sequence"/>
</dbReference>
<feature type="domain" description="BHLH" evidence="6">
    <location>
        <begin position="54"/>
        <end position="103"/>
    </location>
</feature>
<dbReference type="Pfam" id="PF00010">
    <property type="entry name" value="HLH"/>
    <property type="match status" value="1"/>
</dbReference>
<dbReference type="GO" id="GO:0003677">
    <property type="term" value="F:DNA binding"/>
    <property type="evidence" value="ECO:0007669"/>
    <property type="project" value="UniProtKB-KW"/>
</dbReference>
<dbReference type="PANTHER" id="PTHR45844:SF19">
    <property type="entry name" value="TRANSCRIPTION FACTOR BHLH106-RELATED"/>
    <property type="match status" value="1"/>
</dbReference>
<dbReference type="InterPro" id="IPR036638">
    <property type="entry name" value="HLH_DNA-bd_sf"/>
</dbReference>
<comment type="subcellular location">
    <subcellularLocation>
        <location evidence="1">Nucleus</location>
    </subcellularLocation>
</comment>
<keyword evidence="2" id="KW-0805">Transcription regulation</keyword>
<keyword evidence="5" id="KW-0539">Nucleus</keyword>